<keyword evidence="4" id="KW-1185">Reference proteome</keyword>
<name>A0ABP9U6J9_9BACT</name>
<protein>
    <submittedName>
        <fullName evidence="3">Bifunctional oligoribonuclease/PAP phosphatase NrnA</fullName>
    </submittedName>
</protein>
<dbReference type="Proteomes" id="UP001449582">
    <property type="component" value="Unassembled WGS sequence"/>
</dbReference>
<dbReference type="PANTHER" id="PTHR47618:SF1">
    <property type="entry name" value="BIFUNCTIONAL OLIGORIBONUCLEASE AND PAP PHOSPHATASE NRNA"/>
    <property type="match status" value="1"/>
</dbReference>
<dbReference type="InterPro" id="IPR038763">
    <property type="entry name" value="DHH_sf"/>
</dbReference>
<dbReference type="InterPro" id="IPR003156">
    <property type="entry name" value="DHHA1_dom"/>
</dbReference>
<evidence type="ECO:0000313" key="4">
    <source>
        <dbReference type="Proteomes" id="UP001449582"/>
    </source>
</evidence>
<dbReference type="SUPFAM" id="SSF64182">
    <property type="entry name" value="DHH phosphoesterases"/>
    <property type="match status" value="1"/>
</dbReference>
<dbReference type="RefSeq" id="WP_353289743.1">
    <property type="nucleotide sequence ID" value="NZ_BAABQM010000002.1"/>
</dbReference>
<gene>
    <name evidence="3" type="ORF">UREOM_2880</name>
</gene>
<reference evidence="3" key="1">
    <citation type="submission" date="2024-02" db="EMBL/GenBank/DDBJ databases">
        <title>Draft genome sequence of new strains in genus Ureaplasma.</title>
        <authorList>
            <person name="Nakajima Y."/>
            <person name="Segawa T."/>
        </authorList>
    </citation>
    <scope>NUCLEOTIDE SEQUENCE [LARGE SCALE GENOMIC DNA]</scope>
    <source>
        <strain evidence="3">OM1</strain>
    </source>
</reference>
<sequence>MEMNLQSVTNFLTEKLAVYKKVVLFPHELPDCDALGSTYALQQAILLNFPEIDVRIAGLTEDVLKRVPKFFRVAQKSVDAEFCHEALGIICDTANTARVLSQLHKECQETLRIDHHIKIETIADYEWVEDARSSTCEMVSLILKTNGWKVNESLLQALYFGLITDTNRFLYDHTTKITFEVMAWMMTYDFDREAIHNQLYLRTFDEAKLDNELFTYVKAHEEGYATLYIDKPMIEERYQDINLSGKIYLMANFIEVKIWLYIYYSEDLNIYKCSIRSREYPVNLIANKFGGGGHRLASGFKLDKLEDSQLVEAEIQKMLKGE</sequence>
<evidence type="ECO:0000259" key="2">
    <source>
        <dbReference type="Pfam" id="PF02272"/>
    </source>
</evidence>
<dbReference type="InterPro" id="IPR001667">
    <property type="entry name" value="DDH_dom"/>
</dbReference>
<feature type="domain" description="DDH" evidence="1">
    <location>
        <begin position="21"/>
        <end position="161"/>
    </location>
</feature>
<dbReference type="Pfam" id="PF01368">
    <property type="entry name" value="DHH"/>
    <property type="match status" value="1"/>
</dbReference>
<dbReference type="PANTHER" id="PTHR47618">
    <property type="entry name" value="BIFUNCTIONAL OLIGORIBONUCLEASE AND PAP PHOSPHATASE NRNA"/>
    <property type="match status" value="1"/>
</dbReference>
<dbReference type="Gene3D" id="3.10.310.30">
    <property type="match status" value="1"/>
</dbReference>
<dbReference type="Pfam" id="PF02272">
    <property type="entry name" value="DHHA1"/>
    <property type="match status" value="1"/>
</dbReference>
<feature type="domain" description="DHHA1" evidence="2">
    <location>
        <begin position="249"/>
        <end position="318"/>
    </location>
</feature>
<accession>A0ABP9U6J9</accession>
<proteinExistence type="predicted"/>
<dbReference type="EMBL" id="BAABQM010000002">
    <property type="protein sequence ID" value="GAA5414577.1"/>
    <property type="molecule type" value="Genomic_DNA"/>
</dbReference>
<dbReference type="InterPro" id="IPR051319">
    <property type="entry name" value="Oligoribo/pAp-PDE_c-di-AMP_PDE"/>
</dbReference>
<evidence type="ECO:0000313" key="3">
    <source>
        <dbReference type="EMBL" id="GAA5414577.1"/>
    </source>
</evidence>
<comment type="caution">
    <text evidence="3">The sequence shown here is derived from an EMBL/GenBank/DDBJ whole genome shotgun (WGS) entry which is preliminary data.</text>
</comment>
<dbReference type="Gene3D" id="3.90.1640.10">
    <property type="entry name" value="inorganic pyrophosphatase (n-terminal core)"/>
    <property type="match status" value="1"/>
</dbReference>
<evidence type="ECO:0000259" key="1">
    <source>
        <dbReference type="Pfam" id="PF01368"/>
    </source>
</evidence>
<organism evidence="3 4">
    <name type="scientific">Ureaplasma ceti</name>
    <dbReference type="NCBI Taxonomy" id="3119530"/>
    <lineage>
        <taxon>Bacteria</taxon>
        <taxon>Bacillati</taxon>
        <taxon>Mycoplasmatota</taxon>
        <taxon>Mycoplasmoidales</taxon>
        <taxon>Mycoplasmoidaceae</taxon>
        <taxon>Ureaplasma</taxon>
    </lineage>
</organism>